<evidence type="ECO:0000313" key="2">
    <source>
        <dbReference type="Proteomes" id="UP000316360"/>
    </source>
</evidence>
<sequence length="31" mass="3376">MIEVGIGASGYTGEEALRILNEHPEDGFEKI</sequence>
<name>A0A523RWV7_UNCAE</name>
<gene>
    <name evidence="1" type="ORF">E3J84_04215</name>
</gene>
<dbReference type="AlphaFoldDB" id="A0A523RWV7"/>
<proteinExistence type="predicted"/>
<accession>A0A523RWV7</accession>
<organism evidence="1 2">
    <name type="scientific">Aerophobetes bacterium</name>
    <dbReference type="NCBI Taxonomy" id="2030807"/>
    <lineage>
        <taxon>Bacteria</taxon>
        <taxon>Candidatus Aerophobota</taxon>
    </lineage>
</organism>
<dbReference type="Proteomes" id="UP000316360">
    <property type="component" value="Unassembled WGS sequence"/>
</dbReference>
<dbReference type="Gene3D" id="3.40.50.720">
    <property type="entry name" value="NAD(P)-binding Rossmann-like Domain"/>
    <property type="match status" value="1"/>
</dbReference>
<protein>
    <submittedName>
        <fullName evidence="1">Uncharacterized protein</fullName>
    </submittedName>
</protein>
<comment type="caution">
    <text evidence="1">The sequence shown here is derived from an EMBL/GenBank/DDBJ whole genome shotgun (WGS) entry which is preliminary data.</text>
</comment>
<reference evidence="1 2" key="1">
    <citation type="submission" date="2019-03" db="EMBL/GenBank/DDBJ databases">
        <title>Metabolic potential of uncultured bacteria and archaea associated with petroleum seepage in deep-sea sediments.</title>
        <authorList>
            <person name="Dong X."/>
            <person name="Hubert C."/>
        </authorList>
    </citation>
    <scope>NUCLEOTIDE SEQUENCE [LARGE SCALE GENOMIC DNA]</scope>
    <source>
        <strain evidence="1">E44_bin7</strain>
    </source>
</reference>
<evidence type="ECO:0000313" key="1">
    <source>
        <dbReference type="EMBL" id="TET10240.1"/>
    </source>
</evidence>
<dbReference type="EMBL" id="SOKJ01000237">
    <property type="protein sequence ID" value="TET10240.1"/>
    <property type="molecule type" value="Genomic_DNA"/>
</dbReference>